<dbReference type="Proteomes" id="UP000799438">
    <property type="component" value="Unassembled WGS sequence"/>
</dbReference>
<keyword evidence="5" id="KW-1185">Reference proteome</keyword>
<dbReference type="PANTHER" id="PTHR24198:SF165">
    <property type="entry name" value="ANKYRIN REPEAT-CONTAINING PROTEIN-RELATED"/>
    <property type="match status" value="1"/>
</dbReference>
<feature type="repeat" description="ANK" evidence="3">
    <location>
        <begin position="126"/>
        <end position="158"/>
    </location>
</feature>
<organism evidence="4 5">
    <name type="scientific">Aplosporella prunicola CBS 121167</name>
    <dbReference type="NCBI Taxonomy" id="1176127"/>
    <lineage>
        <taxon>Eukaryota</taxon>
        <taxon>Fungi</taxon>
        <taxon>Dikarya</taxon>
        <taxon>Ascomycota</taxon>
        <taxon>Pezizomycotina</taxon>
        <taxon>Dothideomycetes</taxon>
        <taxon>Dothideomycetes incertae sedis</taxon>
        <taxon>Botryosphaeriales</taxon>
        <taxon>Aplosporellaceae</taxon>
        <taxon>Aplosporella</taxon>
    </lineage>
</organism>
<dbReference type="InterPro" id="IPR002110">
    <property type="entry name" value="Ankyrin_rpt"/>
</dbReference>
<dbReference type="Gene3D" id="1.25.40.20">
    <property type="entry name" value="Ankyrin repeat-containing domain"/>
    <property type="match status" value="1"/>
</dbReference>
<dbReference type="EMBL" id="ML995557">
    <property type="protein sequence ID" value="KAF2135714.1"/>
    <property type="molecule type" value="Genomic_DNA"/>
</dbReference>
<sequence>MTLHGGFTPLIDCVWRRRKNTFRYLLRQGVNPNIELSCNRRCVRKKLKALGVVARLSSVHWDELNDTETLEILLNAGAETRGTAALHIASFLGSLPKMQCLIEHGTDVNEVLEQEVLTYFQLRSKGLSSPLHWAIQGGNKDAIRFLLTKNPDLDIQDNEGVSVRAYLEEYDVGSLVEDAEAAKA</sequence>
<name>A0A6A6AXP0_9PEZI</name>
<dbReference type="Pfam" id="PF00023">
    <property type="entry name" value="Ank"/>
    <property type="match status" value="1"/>
</dbReference>
<dbReference type="PANTHER" id="PTHR24198">
    <property type="entry name" value="ANKYRIN REPEAT AND PROTEIN KINASE DOMAIN-CONTAINING PROTEIN"/>
    <property type="match status" value="1"/>
</dbReference>
<keyword evidence="2 3" id="KW-0040">ANK repeat</keyword>
<keyword evidence="1" id="KW-0677">Repeat</keyword>
<dbReference type="Pfam" id="PF12796">
    <property type="entry name" value="Ank_2"/>
    <property type="match status" value="1"/>
</dbReference>
<evidence type="ECO:0000256" key="2">
    <source>
        <dbReference type="ARBA" id="ARBA00023043"/>
    </source>
</evidence>
<evidence type="ECO:0000313" key="5">
    <source>
        <dbReference type="Proteomes" id="UP000799438"/>
    </source>
</evidence>
<evidence type="ECO:0000256" key="3">
    <source>
        <dbReference type="PROSITE-ProRule" id="PRU00023"/>
    </source>
</evidence>
<dbReference type="SMART" id="SM00248">
    <property type="entry name" value="ANK"/>
    <property type="match status" value="3"/>
</dbReference>
<accession>A0A6A6AXP0</accession>
<reference evidence="4" key="1">
    <citation type="journal article" date="2020" name="Stud. Mycol.">
        <title>101 Dothideomycetes genomes: a test case for predicting lifestyles and emergence of pathogens.</title>
        <authorList>
            <person name="Haridas S."/>
            <person name="Albert R."/>
            <person name="Binder M."/>
            <person name="Bloem J."/>
            <person name="Labutti K."/>
            <person name="Salamov A."/>
            <person name="Andreopoulos B."/>
            <person name="Baker S."/>
            <person name="Barry K."/>
            <person name="Bills G."/>
            <person name="Bluhm B."/>
            <person name="Cannon C."/>
            <person name="Castanera R."/>
            <person name="Culley D."/>
            <person name="Daum C."/>
            <person name="Ezra D."/>
            <person name="Gonzalez J."/>
            <person name="Henrissat B."/>
            <person name="Kuo A."/>
            <person name="Liang C."/>
            <person name="Lipzen A."/>
            <person name="Lutzoni F."/>
            <person name="Magnuson J."/>
            <person name="Mondo S."/>
            <person name="Nolan M."/>
            <person name="Ohm R."/>
            <person name="Pangilinan J."/>
            <person name="Park H.-J."/>
            <person name="Ramirez L."/>
            <person name="Alfaro M."/>
            <person name="Sun H."/>
            <person name="Tritt A."/>
            <person name="Yoshinaga Y."/>
            <person name="Zwiers L.-H."/>
            <person name="Turgeon B."/>
            <person name="Goodwin S."/>
            <person name="Spatafora J."/>
            <person name="Crous P."/>
            <person name="Grigoriev I."/>
        </authorList>
    </citation>
    <scope>NUCLEOTIDE SEQUENCE</scope>
    <source>
        <strain evidence="4">CBS 121167</strain>
    </source>
</reference>
<protein>
    <submittedName>
        <fullName evidence="4">Uncharacterized protein</fullName>
    </submittedName>
</protein>
<evidence type="ECO:0000313" key="4">
    <source>
        <dbReference type="EMBL" id="KAF2135714.1"/>
    </source>
</evidence>
<proteinExistence type="predicted"/>
<dbReference type="RefSeq" id="XP_033391432.1">
    <property type="nucleotide sequence ID" value="XM_033543695.1"/>
</dbReference>
<dbReference type="InterPro" id="IPR036770">
    <property type="entry name" value="Ankyrin_rpt-contain_sf"/>
</dbReference>
<dbReference type="GeneID" id="54301192"/>
<dbReference type="AlphaFoldDB" id="A0A6A6AXP0"/>
<dbReference type="OrthoDB" id="5369447at2759"/>
<gene>
    <name evidence="4" type="ORF">K452DRAFT_313779</name>
</gene>
<dbReference type="PROSITE" id="PS50297">
    <property type="entry name" value="ANK_REP_REGION"/>
    <property type="match status" value="2"/>
</dbReference>
<feature type="repeat" description="ANK" evidence="3">
    <location>
        <begin position="81"/>
        <end position="113"/>
    </location>
</feature>
<dbReference type="SUPFAM" id="SSF48403">
    <property type="entry name" value="Ankyrin repeat"/>
    <property type="match status" value="1"/>
</dbReference>
<dbReference type="PROSITE" id="PS50088">
    <property type="entry name" value="ANK_REPEAT"/>
    <property type="match status" value="2"/>
</dbReference>
<evidence type="ECO:0000256" key="1">
    <source>
        <dbReference type="ARBA" id="ARBA00022737"/>
    </source>
</evidence>